<dbReference type="CDD" id="cd00057">
    <property type="entry name" value="FA58C"/>
    <property type="match status" value="1"/>
</dbReference>
<dbReference type="OrthoDB" id="6084983at2759"/>
<keyword evidence="4" id="KW-0130">Cell adhesion</keyword>
<dbReference type="PANTHER" id="PTHR46806:SF5">
    <property type="entry name" value="F5_8 TYPE C DOMAIN-CONTAINING PROTEIN"/>
    <property type="match status" value="1"/>
</dbReference>
<proteinExistence type="predicted"/>
<protein>
    <recommendedName>
        <fullName evidence="9">F5/8 type C domain-containing protein</fullName>
    </recommendedName>
</protein>
<evidence type="ECO:0000256" key="3">
    <source>
        <dbReference type="ARBA" id="ARBA00022525"/>
    </source>
</evidence>
<dbReference type="InterPro" id="IPR008979">
    <property type="entry name" value="Galactose-bd-like_sf"/>
</dbReference>
<evidence type="ECO:0000256" key="1">
    <source>
        <dbReference type="ARBA" id="ARBA00004184"/>
    </source>
</evidence>
<feature type="region of interest" description="Disordered" evidence="7">
    <location>
        <begin position="572"/>
        <end position="591"/>
    </location>
</feature>
<dbReference type="AlphaFoldDB" id="A0A3M6TVL6"/>
<keyword evidence="6" id="KW-1015">Disulfide bond</keyword>
<dbReference type="STRING" id="46731.A0A3M6TVL6"/>
<dbReference type="GO" id="GO:0012505">
    <property type="term" value="C:endomembrane system"/>
    <property type="evidence" value="ECO:0007669"/>
    <property type="project" value="UniProtKB-SubCell"/>
</dbReference>
<accession>A0A3M6TVL6</accession>
<name>A0A3M6TVL6_POCDA</name>
<dbReference type="SUPFAM" id="SSF49785">
    <property type="entry name" value="Galactose-binding domain-like"/>
    <property type="match status" value="1"/>
</dbReference>
<evidence type="ECO:0000256" key="4">
    <source>
        <dbReference type="ARBA" id="ARBA00022889"/>
    </source>
</evidence>
<evidence type="ECO:0000259" key="9">
    <source>
        <dbReference type="PROSITE" id="PS50022"/>
    </source>
</evidence>
<evidence type="ECO:0000256" key="5">
    <source>
        <dbReference type="ARBA" id="ARBA00023136"/>
    </source>
</evidence>
<feature type="transmembrane region" description="Helical" evidence="8">
    <location>
        <begin position="455"/>
        <end position="478"/>
    </location>
</feature>
<dbReference type="Pfam" id="PF23328">
    <property type="entry name" value="Sha_B_N"/>
    <property type="match status" value="1"/>
</dbReference>
<dbReference type="EMBL" id="RCHS01002828">
    <property type="protein sequence ID" value="RMX45447.1"/>
    <property type="molecule type" value="Genomic_DNA"/>
</dbReference>
<sequence>MYVGSTKLATCSLTRIVILVLYITTLQPTSSLATLKADGVEKYVITRRGRHDTDVFRVQYKTGFQCPSDVCANTSAFENNTTPCSCSCKRNTPTFLPELGSCGDTASIKKSLFGNCSQALGLESGKISDSQLKASHHFLSFNPSKGRLNNERAWCTNRIDEYFEIDLLKVRHVSALATQGYRGFFHNYVKTYEIQYSYDSVKWFAYRKDKNGEKKKFTGNSDTDSVKYNFFRGSFETRFLRIYPNEYNTPGYRCLRVEVYGCNDNAVCSRFFEWDLFLNSLNLANEGQENIVPAIAYESCQVVPGSAAYYNYQLENKWVGINAEMFKMEKTQSNLVFKWADTTEKDFLGRIVQVKITCNYSAPASRPPKTACLVFKTSGKITLDLSTMPKTTPYISPVTAVTVFTETTPYISPVTTATLFTEPTKSSKMSLVTEPVGGTSDKDARTSVSNSGSGVLIGVAVACAVVFAIILIVLVVFCKRRKLKKSQQGTSSTVQENVYGNSQFEIPVITKTGKDVKPFSDQENQPTYQDIVQDSEPMYGGTIYSAPEVNRYDNRVYQSLDENVSQTSGYQALKKGHHATGKPTEQSSAMTEPVYNSLEKPDIAQENVDGSLYNVLERPPAGRSCKVLQEENPLYNVFEGPDPRQDQQEPLYNVLGNGLDTNGRPLEDGANDEYLYNVLERPGPKQNQQEPLYNVLDNGPDTDRGPFENGANNESLYNVLEGPDSDAGPNSSEAEYAAPREPCSPGSRNNPSYEQTLELNVPYEQSKVNNGSVYEALRGANGDDMYQPLTVT</sequence>
<keyword evidence="8" id="KW-0812">Transmembrane</keyword>
<evidence type="ECO:0000313" key="10">
    <source>
        <dbReference type="EMBL" id="RMX45447.1"/>
    </source>
</evidence>
<evidence type="ECO:0000256" key="7">
    <source>
        <dbReference type="SAM" id="MobiDB-lite"/>
    </source>
</evidence>
<feature type="domain" description="F5/8 type C" evidence="9">
    <location>
        <begin position="116"/>
        <end position="262"/>
    </location>
</feature>
<keyword evidence="8" id="KW-1133">Transmembrane helix</keyword>
<dbReference type="GO" id="GO:0005886">
    <property type="term" value="C:plasma membrane"/>
    <property type="evidence" value="ECO:0007669"/>
    <property type="project" value="TreeGrafter"/>
</dbReference>
<dbReference type="InterPro" id="IPR050633">
    <property type="entry name" value="Neuropilin_MCO_CoagFactor"/>
</dbReference>
<comment type="subcellular location">
    <subcellularLocation>
        <location evidence="1">Endomembrane system</location>
        <topology evidence="1">Peripheral membrane protein</topology>
    </subcellularLocation>
    <subcellularLocation>
        <location evidence="2">Secreted</location>
    </subcellularLocation>
</comment>
<dbReference type="Proteomes" id="UP000275408">
    <property type="component" value="Unassembled WGS sequence"/>
</dbReference>
<keyword evidence="5 8" id="KW-0472">Membrane</keyword>
<comment type="caution">
    <text evidence="10">The sequence shown here is derived from an EMBL/GenBank/DDBJ whole genome shotgun (WGS) entry which is preliminary data.</text>
</comment>
<evidence type="ECO:0000256" key="8">
    <source>
        <dbReference type="SAM" id="Phobius"/>
    </source>
</evidence>
<dbReference type="PROSITE" id="PS50022">
    <property type="entry name" value="FA58C_3"/>
    <property type="match status" value="1"/>
</dbReference>
<reference evidence="10 11" key="1">
    <citation type="journal article" date="2018" name="Sci. Rep.">
        <title>Comparative analysis of the Pocillopora damicornis genome highlights role of immune system in coral evolution.</title>
        <authorList>
            <person name="Cunning R."/>
            <person name="Bay R.A."/>
            <person name="Gillette P."/>
            <person name="Baker A.C."/>
            <person name="Traylor-Knowles N."/>
        </authorList>
    </citation>
    <scope>NUCLEOTIDE SEQUENCE [LARGE SCALE GENOMIC DNA]</scope>
    <source>
        <strain evidence="10">RSMAS</strain>
        <tissue evidence="10">Whole animal</tissue>
    </source>
</reference>
<keyword evidence="11" id="KW-1185">Reference proteome</keyword>
<evidence type="ECO:0000313" key="11">
    <source>
        <dbReference type="Proteomes" id="UP000275408"/>
    </source>
</evidence>
<evidence type="ECO:0000256" key="6">
    <source>
        <dbReference type="ARBA" id="ARBA00023157"/>
    </source>
</evidence>
<dbReference type="InterPro" id="IPR057507">
    <property type="entry name" value="Sha_B-like_N"/>
</dbReference>
<organism evidence="10 11">
    <name type="scientific">Pocillopora damicornis</name>
    <name type="common">Cauliflower coral</name>
    <name type="synonym">Millepora damicornis</name>
    <dbReference type="NCBI Taxonomy" id="46731"/>
    <lineage>
        <taxon>Eukaryota</taxon>
        <taxon>Metazoa</taxon>
        <taxon>Cnidaria</taxon>
        <taxon>Anthozoa</taxon>
        <taxon>Hexacorallia</taxon>
        <taxon>Scleractinia</taxon>
        <taxon>Astrocoeniina</taxon>
        <taxon>Pocilloporidae</taxon>
        <taxon>Pocillopora</taxon>
    </lineage>
</organism>
<dbReference type="Pfam" id="PF00754">
    <property type="entry name" value="F5_F8_type_C"/>
    <property type="match status" value="1"/>
</dbReference>
<dbReference type="GO" id="GO:0038023">
    <property type="term" value="F:signaling receptor activity"/>
    <property type="evidence" value="ECO:0007669"/>
    <property type="project" value="TreeGrafter"/>
</dbReference>
<dbReference type="PANTHER" id="PTHR46806">
    <property type="entry name" value="F5/8 TYPE C DOMAIN-CONTAINING PROTEIN"/>
    <property type="match status" value="1"/>
</dbReference>
<dbReference type="Gene3D" id="2.60.120.260">
    <property type="entry name" value="Galactose-binding domain-like"/>
    <property type="match status" value="1"/>
</dbReference>
<dbReference type="PROSITE" id="PS01286">
    <property type="entry name" value="FA58C_2"/>
    <property type="match status" value="1"/>
</dbReference>
<dbReference type="GO" id="GO:0007155">
    <property type="term" value="P:cell adhesion"/>
    <property type="evidence" value="ECO:0007669"/>
    <property type="project" value="UniProtKB-KW"/>
</dbReference>
<dbReference type="InterPro" id="IPR000421">
    <property type="entry name" value="FA58C"/>
</dbReference>
<dbReference type="SMART" id="SM00231">
    <property type="entry name" value="FA58C"/>
    <property type="match status" value="1"/>
</dbReference>
<dbReference type="GO" id="GO:0005576">
    <property type="term" value="C:extracellular region"/>
    <property type="evidence" value="ECO:0007669"/>
    <property type="project" value="UniProtKB-SubCell"/>
</dbReference>
<feature type="region of interest" description="Disordered" evidence="7">
    <location>
        <begin position="682"/>
        <end position="753"/>
    </location>
</feature>
<evidence type="ECO:0000256" key="2">
    <source>
        <dbReference type="ARBA" id="ARBA00004613"/>
    </source>
</evidence>
<keyword evidence="3" id="KW-0964">Secreted</keyword>
<gene>
    <name evidence="10" type="ORF">pdam_00016071</name>
</gene>